<feature type="domain" description="Transcription elongation factor GreA/GreB C-terminal" evidence="1">
    <location>
        <begin position="54"/>
        <end position="126"/>
    </location>
</feature>
<reference evidence="2" key="1">
    <citation type="journal article" date="2014" name="Int. J. Syst. Evol. Microbiol.">
        <title>Complete genome sequence of Corynebacterium casei LMG S-19264T (=DSM 44701T), isolated from a smear-ripened cheese.</title>
        <authorList>
            <consortium name="US DOE Joint Genome Institute (JGI-PGF)"/>
            <person name="Walter F."/>
            <person name="Albersmeier A."/>
            <person name="Kalinowski J."/>
            <person name="Ruckert C."/>
        </authorList>
    </citation>
    <scope>NUCLEOTIDE SEQUENCE</scope>
    <source>
        <strain evidence="2">KCTC 12719</strain>
    </source>
</reference>
<dbReference type="GO" id="GO:0003746">
    <property type="term" value="F:translation elongation factor activity"/>
    <property type="evidence" value="ECO:0007669"/>
    <property type="project" value="UniProtKB-KW"/>
</dbReference>
<dbReference type="PANTHER" id="PTHR30437">
    <property type="entry name" value="TRANSCRIPTION ELONGATION FACTOR GREA"/>
    <property type="match status" value="1"/>
</dbReference>
<proteinExistence type="predicted"/>
<keyword evidence="2" id="KW-0648">Protein biosynthesis</keyword>
<accession>A0A918SC45</accession>
<evidence type="ECO:0000313" key="3">
    <source>
        <dbReference type="Proteomes" id="UP000610456"/>
    </source>
</evidence>
<comment type="caution">
    <text evidence="2">The sequence shown here is derived from an EMBL/GenBank/DDBJ whole genome shotgun (WGS) entry which is preliminary data.</text>
</comment>
<dbReference type="SUPFAM" id="SSF54534">
    <property type="entry name" value="FKBP-like"/>
    <property type="match status" value="1"/>
</dbReference>
<evidence type="ECO:0000259" key="1">
    <source>
        <dbReference type="Pfam" id="PF01272"/>
    </source>
</evidence>
<keyword evidence="2" id="KW-0251">Elongation factor</keyword>
<dbReference type="InterPro" id="IPR036953">
    <property type="entry name" value="GreA/GreB_C_sf"/>
</dbReference>
<keyword evidence="3" id="KW-1185">Reference proteome</keyword>
<dbReference type="PANTHER" id="PTHR30437:SF5">
    <property type="entry name" value="REGULATOR OF NUCLEOSIDE DIPHOSPHATE KINASE"/>
    <property type="match status" value="1"/>
</dbReference>
<dbReference type="RefSeq" id="WP_189604011.1">
    <property type="nucleotide sequence ID" value="NZ_BMXB01000003.1"/>
</dbReference>
<organism evidence="2 3">
    <name type="scientific">Salinimicrobium marinum</name>
    <dbReference type="NCBI Taxonomy" id="680283"/>
    <lineage>
        <taxon>Bacteria</taxon>
        <taxon>Pseudomonadati</taxon>
        <taxon>Bacteroidota</taxon>
        <taxon>Flavobacteriia</taxon>
        <taxon>Flavobacteriales</taxon>
        <taxon>Flavobacteriaceae</taxon>
        <taxon>Salinimicrobium</taxon>
    </lineage>
</organism>
<dbReference type="EMBL" id="BMXB01000003">
    <property type="protein sequence ID" value="GHA33696.1"/>
    <property type="molecule type" value="Genomic_DNA"/>
</dbReference>
<dbReference type="GO" id="GO:0006354">
    <property type="term" value="P:DNA-templated transcription elongation"/>
    <property type="evidence" value="ECO:0007669"/>
    <property type="project" value="TreeGrafter"/>
</dbReference>
<reference evidence="2" key="2">
    <citation type="submission" date="2020-09" db="EMBL/GenBank/DDBJ databases">
        <authorList>
            <person name="Sun Q."/>
            <person name="Kim S."/>
        </authorList>
    </citation>
    <scope>NUCLEOTIDE SEQUENCE</scope>
    <source>
        <strain evidence="2">KCTC 12719</strain>
    </source>
</reference>
<dbReference type="GO" id="GO:0070063">
    <property type="term" value="F:RNA polymerase binding"/>
    <property type="evidence" value="ECO:0007669"/>
    <property type="project" value="InterPro"/>
</dbReference>
<evidence type="ECO:0000313" key="2">
    <source>
        <dbReference type="EMBL" id="GHA33696.1"/>
    </source>
</evidence>
<dbReference type="GO" id="GO:0003677">
    <property type="term" value="F:DNA binding"/>
    <property type="evidence" value="ECO:0007669"/>
    <property type="project" value="InterPro"/>
</dbReference>
<dbReference type="Proteomes" id="UP000610456">
    <property type="component" value="Unassembled WGS sequence"/>
</dbReference>
<dbReference type="GO" id="GO:0032784">
    <property type="term" value="P:regulation of DNA-templated transcription elongation"/>
    <property type="evidence" value="ECO:0007669"/>
    <property type="project" value="InterPro"/>
</dbReference>
<gene>
    <name evidence="2" type="ORF">GCM10007103_14060</name>
</gene>
<dbReference type="InterPro" id="IPR023459">
    <property type="entry name" value="Tscrpt_elong_fac_GreA/B_fam"/>
</dbReference>
<protein>
    <submittedName>
        <fullName evidence="2">Prokaryotic transcription elongation factor, GreA/GreB domain protein</fullName>
    </submittedName>
</protein>
<dbReference type="InterPro" id="IPR001437">
    <property type="entry name" value="Tscrpt_elong_fac_GreA/B_C"/>
</dbReference>
<dbReference type="Pfam" id="PF01272">
    <property type="entry name" value="GreA_GreB"/>
    <property type="match status" value="1"/>
</dbReference>
<sequence length="142" mass="16406">MKYGNIIIEKREYELLKSILSTSQFYREETYKQSLEKLKGELAKAKILDAKKLPEDVIRFNSVVTIETPWNVQRSYQVVVPEQSDIKQDKISILAPMGLALFGYAKGDEFTWQFPMGANTIKILEVVQPTATVKIEDYERKI</sequence>
<name>A0A918SC45_9FLAO</name>
<dbReference type="Gene3D" id="3.10.50.30">
    <property type="entry name" value="Transcription elongation factor, GreA/GreB, C-terminal domain"/>
    <property type="match status" value="1"/>
</dbReference>
<dbReference type="AlphaFoldDB" id="A0A918SC45"/>